<evidence type="ECO:0000256" key="1">
    <source>
        <dbReference type="SAM" id="Phobius"/>
    </source>
</evidence>
<protein>
    <submittedName>
        <fullName evidence="2">Uncharacterized protein</fullName>
    </submittedName>
</protein>
<organism evidence="2 3">
    <name type="scientific">Spodoptera littoralis</name>
    <name type="common">Egyptian cotton leafworm</name>
    <dbReference type="NCBI Taxonomy" id="7109"/>
    <lineage>
        <taxon>Eukaryota</taxon>
        <taxon>Metazoa</taxon>
        <taxon>Ecdysozoa</taxon>
        <taxon>Arthropoda</taxon>
        <taxon>Hexapoda</taxon>
        <taxon>Insecta</taxon>
        <taxon>Pterygota</taxon>
        <taxon>Neoptera</taxon>
        <taxon>Endopterygota</taxon>
        <taxon>Lepidoptera</taxon>
        <taxon>Glossata</taxon>
        <taxon>Ditrysia</taxon>
        <taxon>Noctuoidea</taxon>
        <taxon>Noctuidae</taxon>
        <taxon>Amphipyrinae</taxon>
        <taxon>Spodoptera</taxon>
    </lineage>
</organism>
<dbReference type="Proteomes" id="UP001153321">
    <property type="component" value="Chromosome 6"/>
</dbReference>
<dbReference type="EMBL" id="LR824537">
    <property type="protein sequence ID" value="CAH1645508.1"/>
    <property type="molecule type" value="Genomic_DNA"/>
</dbReference>
<evidence type="ECO:0000313" key="2">
    <source>
        <dbReference type="EMBL" id="CAH1645508.1"/>
    </source>
</evidence>
<keyword evidence="1" id="KW-0472">Membrane</keyword>
<proteinExistence type="predicted"/>
<feature type="transmembrane region" description="Helical" evidence="1">
    <location>
        <begin position="21"/>
        <end position="41"/>
    </location>
</feature>
<keyword evidence="3" id="KW-1185">Reference proteome</keyword>
<dbReference type="AlphaFoldDB" id="A0A9P0IEQ9"/>
<keyword evidence="1" id="KW-0812">Transmembrane</keyword>
<name>A0A9P0IEQ9_SPOLI</name>
<gene>
    <name evidence="2" type="ORF">SPLIT_LOCUS10860</name>
</gene>
<dbReference type="PROSITE" id="PS51257">
    <property type="entry name" value="PROKAR_LIPOPROTEIN"/>
    <property type="match status" value="1"/>
</dbReference>
<accession>A0A9P0IEQ9</accession>
<reference evidence="2" key="1">
    <citation type="submission" date="2022-02" db="EMBL/GenBank/DDBJ databases">
        <authorList>
            <person name="King R."/>
        </authorList>
    </citation>
    <scope>NUCLEOTIDE SEQUENCE</scope>
</reference>
<sequence>MRRSMWVLHFCSCRYPTFLNVIISAIMSCYFNNLTAMLLHYSSRRSCDFPVLLYFEVSVGI</sequence>
<keyword evidence="1" id="KW-1133">Transmembrane helix</keyword>
<evidence type="ECO:0000313" key="3">
    <source>
        <dbReference type="Proteomes" id="UP001153321"/>
    </source>
</evidence>